<accession>A0A8T0F499</accession>
<reference evidence="2" key="2">
    <citation type="submission" date="2020-06" db="EMBL/GenBank/DDBJ databases">
        <authorList>
            <person name="Sheffer M."/>
        </authorList>
    </citation>
    <scope>NUCLEOTIDE SEQUENCE</scope>
</reference>
<dbReference type="EMBL" id="JABXBU010000030">
    <property type="protein sequence ID" value="KAF8786026.1"/>
    <property type="molecule type" value="Genomic_DNA"/>
</dbReference>
<dbReference type="Proteomes" id="UP000807504">
    <property type="component" value="Unassembled WGS sequence"/>
</dbReference>
<reference evidence="2" key="1">
    <citation type="journal article" date="2020" name="bioRxiv">
        <title>Chromosome-level reference genome of the European wasp spider Argiope bruennichi: a resource for studies on range expansion and evolutionary adaptation.</title>
        <authorList>
            <person name="Sheffer M.M."/>
            <person name="Hoppe A."/>
            <person name="Krehenwinkel H."/>
            <person name="Uhl G."/>
            <person name="Kuss A.W."/>
            <person name="Jensen L."/>
            <person name="Jensen C."/>
            <person name="Gillespie R.G."/>
            <person name="Hoff K.J."/>
            <person name="Prost S."/>
        </authorList>
    </citation>
    <scope>NUCLEOTIDE SEQUENCE</scope>
</reference>
<organism evidence="2 3">
    <name type="scientific">Argiope bruennichi</name>
    <name type="common">Wasp spider</name>
    <name type="synonym">Aranea bruennichi</name>
    <dbReference type="NCBI Taxonomy" id="94029"/>
    <lineage>
        <taxon>Eukaryota</taxon>
        <taxon>Metazoa</taxon>
        <taxon>Ecdysozoa</taxon>
        <taxon>Arthropoda</taxon>
        <taxon>Chelicerata</taxon>
        <taxon>Arachnida</taxon>
        <taxon>Araneae</taxon>
        <taxon>Araneomorphae</taxon>
        <taxon>Entelegynae</taxon>
        <taxon>Araneoidea</taxon>
        <taxon>Araneidae</taxon>
        <taxon>Argiope</taxon>
    </lineage>
</organism>
<dbReference type="AlphaFoldDB" id="A0A8T0F499"/>
<feature type="region of interest" description="Disordered" evidence="1">
    <location>
        <begin position="213"/>
        <end position="261"/>
    </location>
</feature>
<evidence type="ECO:0000313" key="2">
    <source>
        <dbReference type="EMBL" id="KAF8786026.1"/>
    </source>
</evidence>
<proteinExistence type="predicted"/>
<gene>
    <name evidence="2" type="ORF">HNY73_011503</name>
</gene>
<evidence type="ECO:0000313" key="3">
    <source>
        <dbReference type="Proteomes" id="UP000807504"/>
    </source>
</evidence>
<protein>
    <submittedName>
        <fullName evidence="2">Uncharacterized protein</fullName>
    </submittedName>
</protein>
<comment type="caution">
    <text evidence="2">The sequence shown here is derived from an EMBL/GenBank/DDBJ whole genome shotgun (WGS) entry which is preliminary data.</text>
</comment>
<feature type="compositionally biased region" description="Low complexity" evidence="1">
    <location>
        <begin position="232"/>
        <end position="246"/>
    </location>
</feature>
<keyword evidence="3" id="KW-1185">Reference proteome</keyword>
<evidence type="ECO:0000256" key="1">
    <source>
        <dbReference type="SAM" id="MobiDB-lite"/>
    </source>
</evidence>
<name>A0A8T0F499_ARGBR</name>
<sequence length="274" mass="29846">MYICLVVFKIKLFCSVFEKALRLFIESTAVKASGRCKSPIKDVLIAWERNRAKSDEKDDSRSLENLMTFLKNEVIGEEMIELTVTGFGINRGKNSDLNKVVIPEMPSAAALTLRLGLRKEYAALRLNQELFDIEGTDIAGLIMTGNSVQLSSGVIVLETRLGHTLIGTENLGGSLVSKAEGIEGDLCNNMHAISAQRLVSIQDTNVEKAADASVDPHSISDVPQHRDEIPCSSGVSVDPYSVSDSPIGLQNPAAPPHDTTVTRSARLAKKHQRF</sequence>